<name>A0A069RDP1_PEPLI</name>
<dbReference type="SMART" id="SM00448">
    <property type="entry name" value="REC"/>
    <property type="match status" value="1"/>
</dbReference>
<dbReference type="Pfam" id="PF01339">
    <property type="entry name" value="CheB_methylest"/>
    <property type="match status" value="1"/>
</dbReference>
<dbReference type="NCBIfam" id="NF001965">
    <property type="entry name" value="PRK00742.1"/>
    <property type="match status" value="1"/>
</dbReference>
<dbReference type="AlphaFoldDB" id="A0A069RDP1"/>
<evidence type="ECO:0000256" key="3">
    <source>
        <dbReference type="ARBA" id="ARBA00022801"/>
    </source>
</evidence>
<evidence type="ECO:0000256" key="2">
    <source>
        <dbReference type="ARBA" id="ARBA00022500"/>
    </source>
</evidence>
<protein>
    <recommendedName>
        <fullName evidence="6">Protein-glutamate methylesterase/protein-glutamine glutaminase</fullName>
        <ecNumber evidence="6">3.1.1.61</ecNumber>
        <ecNumber evidence="6">3.5.1.44</ecNumber>
    </recommendedName>
</protein>
<evidence type="ECO:0000256" key="6">
    <source>
        <dbReference type="HAMAP-Rule" id="MF_00099"/>
    </source>
</evidence>
<keyword evidence="3 6" id="KW-0378">Hydrolase</keyword>
<feature type="active site" evidence="6 7">
    <location>
        <position position="204"/>
    </location>
</feature>
<sequence length="360" mass="39065">MKKVRALIVDDSAFIRKIVSDILSTDPEIEIVDKARNGKEAIEKLLNNDIDVITLDVEMPIMDGITTLSEIMKIKPTPVVMLSGLTKQGADLTIQALEMGAVDFITKPSNIFKIDQDKIKTDIVEKVKVAAGVDVKRKRPSSRKAEVRSSLAVSEIRKTATRTRVGKVENIVAIGTSTGGPKALQNVIPNIEEDINASIVVVQHMPAGFTKSLAERINNISRVKVKEAEHGDVLENGVAYIAPGDRHIKFEKDGMNIKIVLDDGPNVSGHKPSVDAMFYSLTGIKCKKIIPVIMTGMGHDGAKGMDILKQSKSLKVFSIAEDEESCVVFGMPKSAINLGAVDKVLHVNQIANEINKLVGV</sequence>
<evidence type="ECO:0000259" key="9">
    <source>
        <dbReference type="PROSITE" id="PS50110"/>
    </source>
</evidence>
<dbReference type="CDD" id="cd17541">
    <property type="entry name" value="REC_CheB-like"/>
    <property type="match status" value="1"/>
</dbReference>
<dbReference type="GO" id="GO:0050568">
    <property type="term" value="F:protein-glutamine glutaminase activity"/>
    <property type="evidence" value="ECO:0007669"/>
    <property type="project" value="UniProtKB-UniRule"/>
</dbReference>
<dbReference type="GO" id="GO:0008984">
    <property type="term" value="F:protein-glutamate methylesterase activity"/>
    <property type="evidence" value="ECO:0007669"/>
    <property type="project" value="UniProtKB-UniRule"/>
</dbReference>
<organism evidence="11 12">
    <name type="scientific">Peptoclostridium litorale DSM 5388</name>
    <dbReference type="NCBI Taxonomy" id="1121324"/>
    <lineage>
        <taxon>Bacteria</taxon>
        <taxon>Bacillati</taxon>
        <taxon>Bacillota</taxon>
        <taxon>Clostridia</taxon>
        <taxon>Peptostreptococcales</taxon>
        <taxon>Peptoclostridiaceae</taxon>
        <taxon>Peptoclostridium</taxon>
    </lineage>
</organism>
<evidence type="ECO:0000256" key="4">
    <source>
        <dbReference type="ARBA" id="ARBA00024867"/>
    </source>
</evidence>
<evidence type="ECO:0000313" key="12">
    <source>
        <dbReference type="Proteomes" id="UP000027946"/>
    </source>
</evidence>
<dbReference type="RefSeq" id="WP_038265238.1">
    <property type="nucleotide sequence ID" value="NZ_FSRH01000002.1"/>
</dbReference>
<dbReference type="PANTHER" id="PTHR42872">
    <property type="entry name" value="PROTEIN-GLUTAMATE METHYLESTERASE/PROTEIN-GLUTAMINE GLUTAMINASE"/>
    <property type="match status" value="1"/>
</dbReference>
<accession>A0A069RDP1</accession>
<dbReference type="GO" id="GO:0000156">
    <property type="term" value="F:phosphorelay response regulator activity"/>
    <property type="evidence" value="ECO:0007669"/>
    <property type="project" value="InterPro"/>
</dbReference>
<comment type="function">
    <text evidence="6">Involved in chemotaxis. Part of a chemotaxis signal transduction system that modulates chemotaxis in response to various stimuli. Catalyzes the demethylation of specific methylglutamate residues introduced into the chemoreceptors (methyl-accepting chemotaxis proteins or MCP) by CheR. Also mediates the irreversible deamidation of specific glutamine residues to glutamic acid.</text>
</comment>
<dbReference type="EC" id="3.5.1.44" evidence="6"/>
<dbReference type="InterPro" id="IPR011006">
    <property type="entry name" value="CheY-like_superfamily"/>
</dbReference>
<feature type="modified residue" description="4-aspartylphosphate" evidence="6 8">
    <location>
        <position position="56"/>
    </location>
</feature>
<evidence type="ECO:0000256" key="8">
    <source>
        <dbReference type="PROSITE-ProRule" id="PRU00169"/>
    </source>
</evidence>
<evidence type="ECO:0000259" key="10">
    <source>
        <dbReference type="PROSITE" id="PS50122"/>
    </source>
</evidence>
<gene>
    <name evidence="6 11" type="primary">cheB</name>
    <name evidence="11" type="ORF">CLIT_11c02130</name>
</gene>
<keyword evidence="6 8" id="KW-0597">Phosphoprotein</keyword>
<comment type="caution">
    <text evidence="11">The sequence shown here is derived from an EMBL/GenBank/DDBJ whole genome shotgun (WGS) entry which is preliminary data.</text>
</comment>
<comment type="function">
    <text evidence="4">May play the central regulatory role in sporulation. It may be an element of the effector pathway responsible for the activation of sporulation genes in response to nutritional stress. Spo0A may act in concert with spo0H (a sigma factor) to control the expression of some genes that are critical to the sporulation process.</text>
</comment>
<feature type="active site" evidence="6 7">
    <location>
        <position position="300"/>
    </location>
</feature>
<feature type="domain" description="Response regulatory" evidence="9">
    <location>
        <begin position="5"/>
        <end position="122"/>
    </location>
</feature>
<dbReference type="STRING" id="1121324.CLIT_11c02130"/>
<comment type="similarity">
    <text evidence="6">Belongs to the CheB family.</text>
</comment>
<dbReference type="PIRSF" id="PIRSF000876">
    <property type="entry name" value="RR_chemtxs_CheB"/>
    <property type="match status" value="1"/>
</dbReference>
<dbReference type="InterPro" id="IPR001789">
    <property type="entry name" value="Sig_transdc_resp-reg_receiver"/>
</dbReference>
<reference evidence="11 12" key="1">
    <citation type="submission" date="2014-03" db="EMBL/GenBank/DDBJ databases">
        <title>Genome sequence of Clostridium litorale W6, DSM 5388.</title>
        <authorList>
            <person name="Poehlein A."/>
            <person name="Jagirdar A."/>
            <person name="Khonsari B."/>
            <person name="Chibani C.M."/>
            <person name="Gutierrez Gutierrez D.A."/>
            <person name="Davydova E."/>
            <person name="Alghaithi H.S."/>
            <person name="Nair K.P."/>
            <person name="Dhamotharan K."/>
            <person name="Chandran L."/>
            <person name="G W."/>
            <person name="Daniel R."/>
        </authorList>
    </citation>
    <scope>NUCLEOTIDE SEQUENCE [LARGE SCALE GENOMIC DNA]</scope>
    <source>
        <strain evidence="11 12">W6</strain>
    </source>
</reference>
<dbReference type="Gene3D" id="3.40.50.2300">
    <property type="match status" value="1"/>
</dbReference>
<dbReference type="Proteomes" id="UP000027946">
    <property type="component" value="Unassembled WGS sequence"/>
</dbReference>
<evidence type="ECO:0000313" key="11">
    <source>
        <dbReference type="EMBL" id="KDR95184.1"/>
    </source>
</evidence>
<feature type="domain" description="CheB-type methylesterase" evidence="10">
    <location>
        <begin position="165"/>
        <end position="360"/>
    </location>
</feature>
<dbReference type="HAMAP" id="MF_00099">
    <property type="entry name" value="CheB_chemtxs"/>
    <property type="match status" value="1"/>
</dbReference>
<dbReference type="PANTHER" id="PTHR42872:SF6">
    <property type="entry name" value="PROTEIN-GLUTAMATE METHYLESTERASE_PROTEIN-GLUTAMINE GLUTAMINASE"/>
    <property type="match status" value="1"/>
</dbReference>
<evidence type="ECO:0000256" key="5">
    <source>
        <dbReference type="ARBA" id="ARBA00048267"/>
    </source>
</evidence>
<dbReference type="eggNOG" id="COG2201">
    <property type="taxonomic scope" value="Bacteria"/>
</dbReference>
<dbReference type="PROSITE" id="PS50122">
    <property type="entry name" value="CHEB"/>
    <property type="match status" value="1"/>
</dbReference>
<dbReference type="GO" id="GO:0006935">
    <property type="term" value="P:chemotaxis"/>
    <property type="evidence" value="ECO:0007669"/>
    <property type="project" value="UniProtKB-UniRule"/>
</dbReference>
<dbReference type="InterPro" id="IPR008248">
    <property type="entry name" value="CheB-like"/>
</dbReference>
<dbReference type="OrthoDB" id="9793421at2"/>
<keyword evidence="1 6" id="KW-0963">Cytoplasm</keyword>
<dbReference type="InterPro" id="IPR000673">
    <property type="entry name" value="Sig_transdc_resp-reg_Me-estase"/>
</dbReference>
<comment type="subcellular location">
    <subcellularLocation>
        <location evidence="6">Cytoplasm</location>
    </subcellularLocation>
</comment>
<comment type="catalytic activity">
    <reaction evidence="6">
        <text>L-glutaminyl-[protein] + H2O = L-glutamyl-[protein] + NH4(+)</text>
        <dbReference type="Rhea" id="RHEA:16441"/>
        <dbReference type="Rhea" id="RHEA-COMP:10207"/>
        <dbReference type="Rhea" id="RHEA-COMP:10208"/>
        <dbReference type="ChEBI" id="CHEBI:15377"/>
        <dbReference type="ChEBI" id="CHEBI:28938"/>
        <dbReference type="ChEBI" id="CHEBI:29973"/>
        <dbReference type="ChEBI" id="CHEBI:30011"/>
        <dbReference type="EC" id="3.5.1.44"/>
    </reaction>
</comment>
<keyword evidence="12" id="KW-1185">Reference proteome</keyword>
<dbReference type="InterPro" id="IPR035909">
    <property type="entry name" value="CheB_C"/>
</dbReference>
<dbReference type="SUPFAM" id="SSF52172">
    <property type="entry name" value="CheY-like"/>
    <property type="match status" value="1"/>
</dbReference>
<dbReference type="Gene3D" id="3.40.50.180">
    <property type="entry name" value="Methylesterase CheB, C-terminal domain"/>
    <property type="match status" value="1"/>
</dbReference>
<feature type="active site" evidence="6 7">
    <location>
        <position position="177"/>
    </location>
</feature>
<proteinExistence type="inferred from homology"/>
<dbReference type="SUPFAM" id="SSF52738">
    <property type="entry name" value="Methylesterase CheB, C-terminal domain"/>
    <property type="match status" value="1"/>
</dbReference>
<dbReference type="Pfam" id="PF00072">
    <property type="entry name" value="Response_reg"/>
    <property type="match status" value="1"/>
</dbReference>
<dbReference type="PROSITE" id="PS50110">
    <property type="entry name" value="RESPONSE_REGULATORY"/>
    <property type="match status" value="1"/>
</dbReference>
<dbReference type="EC" id="3.1.1.61" evidence="6"/>
<comment type="PTM">
    <text evidence="6">Phosphorylated by CheA. Phosphorylation of the N-terminal regulatory domain activates the methylesterase activity.</text>
</comment>
<dbReference type="CDD" id="cd16432">
    <property type="entry name" value="CheB_Rec"/>
    <property type="match status" value="1"/>
</dbReference>
<dbReference type="GO" id="GO:0005737">
    <property type="term" value="C:cytoplasm"/>
    <property type="evidence" value="ECO:0007669"/>
    <property type="project" value="UniProtKB-SubCell"/>
</dbReference>
<evidence type="ECO:0000256" key="1">
    <source>
        <dbReference type="ARBA" id="ARBA00022490"/>
    </source>
</evidence>
<keyword evidence="2 6" id="KW-0145">Chemotaxis</keyword>
<evidence type="ECO:0000256" key="7">
    <source>
        <dbReference type="PROSITE-ProRule" id="PRU00050"/>
    </source>
</evidence>
<comment type="catalytic activity">
    <reaction evidence="5 6">
        <text>[protein]-L-glutamate 5-O-methyl ester + H2O = L-glutamyl-[protein] + methanol + H(+)</text>
        <dbReference type="Rhea" id="RHEA:23236"/>
        <dbReference type="Rhea" id="RHEA-COMP:10208"/>
        <dbReference type="Rhea" id="RHEA-COMP:10311"/>
        <dbReference type="ChEBI" id="CHEBI:15377"/>
        <dbReference type="ChEBI" id="CHEBI:15378"/>
        <dbReference type="ChEBI" id="CHEBI:17790"/>
        <dbReference type="ChEBI" id="CHEBI:29973"/>
        <dbReference type="ChEBI" id="CHEBI:82795"/>
        <dbReference type="EC" id="3.1.1.61"/>
    </reaction>
</comment>
<dbReference type="EMBL" id="JJMM01000011">
    <property type="protein sequence ID" value="KDR95184.1"/>
    <property type="molecule type" value="Genomic_DNA"/>
</dbReference>
<comment type="domain">
    <text evidence="6">Contains a C-terminal catalytic domain, and an N-terminal region which modulates catalytic activity.</text>
</comment>